<accession>A0ABW5CFR0</accession>
<keyword evidence="1" id="KW-0540">Nuclease</keyword>
<keyword evidence="2" id="KW-0378">Hydrolase</keyword>
<evidence type="ECO:0000256" key="2">
    <source>
        <dbReference type="ARBA" id="ARBA00022801"/>
    </source>
</evidence>
<dbReference type="GO" id="GO:0004519">
    <property type="term" value="F:endonuclease activity"/>
    <property type="evidence" value="ECO:0007669"/>
    <property type="project" value="UniProtKB-KW"/>
</dbReference>
<comment type="similarity">
    <text evidence="3">Belongs to the HNH nuclease family.</text>
</comment>
<evidence type="ECO:0000259" key="5">
    <source>
        <dbReference type="SMART" id="SM00507"/>
    </source>
</evidence>
<sequence length="108" mass="12297">MPNDPFYRSRAWVALRAQALKRDGYRCVVCGSDVRAKGQSRVDHILPRRQRPDLALALSNLRTLCSICDNQSHREKRTGAQGREERFVVRGCDASGRPIDPKHPWNGK</sequence>
<dbReference type="InterPro" id="IPR003615">
    <property type="entry name" value="HNH_nuc"/>
</dbReference>
<dbReference type="PANTHER" id="PTHR41286">
    <property type="entry name" value="HNH NUCLEASE YAJD-RELATED"/>
    <property type="match status" value="1"/>
</dbReference>
<evidence type="ECO:0000256" key="4">
    <source>
        <dbReference type="ARBA" id="ARBA00040194"/>
    </source>
</evidence>
<protein>
    <recommendedName>
        <fullName evidence="4">Putative HNH nuclease YajD</fullName>
    </recommendedName>
</protein>
<dbReference type="Proteomes" id="UP001597296">
    <property type="component" value="Unassembled WGS sequence"/>
</dbReference>
<evidence type="ECO:0000313" key="6">
    <source>
        <dbReference type="EMBL" id="MFD2234812.1"/>
    </source>
</evidence>
<evidence type="ECO:0000256" key="3">
    <source>
        <dbReference type="ARBA" id="ARBA00038412"/>
    </source>
</evidence>
<reference evidence="7" key="1">
    <citation type="journal article" date="2019" name="Int. J. Syst. Evol. Microbiol.">
        <title>The Global Catalogue of Microorganisms (GCM) 10K type strain sequencing project: providing services to taxonomists for standard genome sequencing and annotation.</title>
        <authorList>
            <consortium name="The Broad Institute Genomics Platform"/>
            <consortium name="The Broad Institute Genome Sequencing Center for Infectious Disease"/>
            <person name="Wu L."/>
            <person name="Ma J."/>
        </authorList>
    </citation>
    <scope>NUCLEOTIDE SEQUENCE [LARGE SCALE GENOMIC DNA]</scope>
    <source>
        <strain evidence="7">KCTC 15012</strain>
    </source>
</reference>
<dbReference type="EMBL" id="JBHUIY010000028">
    <property type="protein sequence ID" value="MFD2234812.1"/>
    <property type="molecule type" value="Genomic_DNA"/>
</dbReference>
<evidence type="ECO:0000256" key="1">
    <source>
        <dbReference type="ARBA" id="ARBA00022722"/>
    </source>
</evidence>
<gene>
    <name evidence="6" type="ORF">ACFSNB_13450</name>
</gene>
<dbReference type="InterPro" id="IPR002711">
    <property type="entry name" value="HNH"/>
</dbReference>
<dbReference type="SMART" id="SM00507">
    <property type="entry name" value="HNHc"/>
    <property type="match status" value="1"/>
</dbReference>
<feature type="domain" description="HNH nuclease" evidence="5">
    <location>
        <begin position="14"/>
        <end position="70"/>
    </location>
</feature>
<name>A0ABW5CFR0_9PROT</name>
<evidence type="ECO:0000313" key="7">
    <source>
        <dbReference type="Proteomes" id="UP001597296"/>
    </source>
</evidence>
<dbReference type="Gene3D" id="1.10.30.50">
    <property type="match status" value="1"/>
</dbReference>
<proteinExistence type="inferred from homology"/>
<dbReference type="CDD" id="cd00085">
    <property type="entry name" value="HNHc"/>
    <property type="match status" value="1"/>
</dbReference>
<keyword evidence="6" id="KW-0255">Endonuclease</keyword>
<dbReference type="RefSeq" id="WP_377317397.1">
    <property type="nucleotide sequence ID" value="NZ_JBHUIY010000028.1"/>
</dbReference>
<keyword evidence="7" id="KW-1185">Reference proteome</keyword>
<comment type="caution">
    <text evidence="6">The sequence shown here is derived from an EMBL/GenBank/DDBJ whole genome shotgun (WGS) entry which is preliminary data.</text>
</comment>
<dbReference type="PANTHER" id="PTHR41286:SF1">
    <property type="entry name" value="HNH NUCLEASE YAJD-RELATED"/>
    <property type="match status" value="1"/>
</dbReference>
<organism evidence="6 7">
    <name type="scientific">Phaeospirillum tilakii</name>
    <dbReference type="NCBI Taxonomy" id="741673"/>
    <lineage>
        <taxon>Bacteria</taxon>
        <taxon>Pseudomonadati</taxon>
        <taxon>Pseudomonadota</taxon>
        <taxon>Alphaproteobacteria</taxon>
        <taxon>Rhodospirillales</taxon>
        <taxon>Rhodospirillaceae</taxon>
        <taxon>Phaeospirillum</taxon>
    </lineage>
</organism>
<dbReference type="Pfam" id="PF01844">
    <property type="entry name" value="HNH"/>
    <property type="match status" value="1"/>
</dbReference>